<dbReference type="FunFam" id="1.10.1520.10:FF:000001">
    <property type="entry name" value="Ribonuclease 3"/>
    <property type="match status" value="1"/>
</dbReference>
<protein>
    <recommendedName>
        <fullName evidence="15">Ribonuclease 3</fullName>
        <ecNumber evidence="15">3.1.26.3</ecNumber>
    </recommendedName>
    <alternativeName>
        <fullName evidence="15">Ribonuclease III</fullName>
        <shortName evidence="15">RNase III</shortName>
    </alternativeName>
</protein>
<reference evidence="19 20" key="1">
    <citation type="submission" date="2017-04" db="EMBL/GenBank/DDBJ databases">
        <authorList>
            <person name="Afonso C.L."/>
            <person name="Miller P.J."/>
            <person name="Scott M.A."/>
            <person name="Spackman E."/>
            <person name="Goraichik I."/>
            <person name="Dimitrov K.M."/>
            <person name="Suarez D.L."/>
            <person name="Swayne D.E."/>
        </authorList>
    </citation>
    <scope>NUCLEOTIDE SEQUENCE [LARGE SCALE GENOMIC DNA]</scope>
    <source>
        <strain evidence="19 20">USBA 355</strain>
    </source>
</reference>
<feature type="active site" evidence="15">
    <location>
        <position position="128"/>
    </location>
</feature>
<dbReference type="InterPro" id="IPR014720">
    <property type="entry name" value="dsRBD_dom"/>
</dbReference>
<comment type="function">
    <text evidence="15">Digests double-stranded RNA. Involved in the processing of primary rRNA transcript to yield the immediate precursors to the large and small rRNAs (23S and 16S). Processes some mRNAs, and tRNAs when they are encoded in the rRNA operon. Processes pre-crRNA and tracrRNA of type II CRISPR loci if present in the organism.</text>
</comment>
<keyword evidence="13 15" id="KW-0460">Magnesium</keyword>
<keyword evidence="7 15" id="KW-0507">mRNA processing</keyword>
<keyword evidence="15" id="KW-0699">rRNA-binding</keyword>
<evidence type="ECO:0000256" key="3">
    <source>
        <dbReference type="ARBA" id="ARBA00010183"/>
    </source>
</evidence>
<dbReference type="Pfam" id="PF14622">
    <property type="entry name" value="Ribonucleas_3_3"/>
    <property type="match status" value="1"/>
</dbReference>
<name>A0A1Y6BPE1_9PROT</name>
<evidence type="ECO:0000256" key="11">
    <source>
        <dbReference type="ARBA" id="ARBA00022759"/>
    </source>
</evidence>
<proteinExistence type="inferred from homology"/>
<dbReference type="InterPro" id="IPR011907">
    <property type="entry name" value="RNase_III"/>
</dbReference>
<evidence type="ECO:0000256" key="14">
    <source>
        <dbReference type="ARBA" id="ARBA00022884"/>
    </source>
</evidence>
<evidence type="ECO:0000256" key="5">
    <source>
        <dbReference type="ARBA" id="ARBA00022490"/>
    </source>
</evidence>
<dbReference type="AlphaFoldDB" id="A0A1Y6BPE1"/>
<dbReference type="GO" id="GO:0042802">
    <property type="term" value="F:identical protein binding"/>
    <property type="evidence" value="ECO:0007669"/>
    <property type="project" value="UniProtKB-ARBA"/>
</dbReference>
<dbReference type="SMART" id="SM00358">
    <property type="entry name" value="DSRM"/>
    <property type="match status" value="1"/>
</dbReference>
<keyword evidence="5 15" id="KW-0963">Cytoplasm</keyword>
<dbReference type="RefSeq" id="WP_085122632.1">
    <property type="nucleotide sequence ID" value="NZ_FWZX01000006.1"/>
</dbReference>
<evidence type="ECO:0000259" key="18">
    <source>
        <dbReference type="PROSITE" id="PS50142"/>
    </source>
</evidence>
<dbReference type="NCBIfam" id="TIGR02191">
    <property type="entry name" value="RNaseIII"/>
    <property type="match status" value="1"/>
</dbReference>
<comment type="catalytic activity">
    <reaction evidence="1 15">
        <text>Endonucleolytic cleavage to 5'-phosphomonoester.</text>
        <dbReference type="EC" id="3.1.26.3"/>
    </reaction>
</comment>
<feature type="binding site" evidence="15">
    <location>
        <position position="128"/>
    </location>
    <ligand>
        <name>Mg(2+)</name>
        <dbReference type="ChEBI" id="CHEBI:18420"/>
    </ligand>
</feature>
<evidence type="ECO:0000256" key="16">
    <source>
        <dbReference type="SAM" id="MobiDB-lite"/>
    </source>
</evidence>
<dbReference type="EC" id="3.1.26.3" evidence="15"/>
<dbReference type="CDD" id="cd10845">
    <property type="entry name" value="DSRM_RNAse_III_family"/>
    <property type="match status" value="1"/>
</dbReference>
<evidence type="ECO:0000256" key="2">
    <source>
        <dbReference type="ARBA" id="ARBA00004496"/>
    </source>
</evidence>
<dbReference type="PROSITE" id="PS50142">
    <property type="entry name" value="RNASE_3_2"/>
    <property type="match status" value="1"/>
</dbReference>
<comment type="cofactor">
    <cofactor evidence="15">
        <name>Mg(2+)</name>
        <dbReference type="ChEBI" id="CHEBI:18420"/>
    </cofactor>
</comment>
<feature type="domain" description="RNase III" evidence="18">
    <location>
        <begin position="16"/>
        <end position="139"/>
    </location>
</feature>
<evidence type="ECO:0000259" key="17">
    <source>
        <dbReference type="PROSITE" id="PS50137"/>
    </source>
</evidence>
<keyword evidence="20" id="KW-1185">Reference proteome</keyword>
<keyword evidence="8 15" id="KW-0819">tRNA processing</keyword>
<keyword evidence="12 15" id="KW-0378">Hydrolase</keyword>
<gene>
    <name evidence="15" type="primary">rnc</name>
    <name evidence="19" type="ORF">SAMN05428998_106151</name>
</gene>
<keyword evidence="9 15" id="KW-0540">Nuclease</keyword>
<dbReference type="EMBL" id="FWZX01000006">
    <property type="protein sequence ID" value="SMF18214.1"/>
    <property type="molecule type" value="Genomic_DNA"/>
</dbReference>
<keyword evidence="10 15" id="KW-0479">Metal-binding</keyword>
<evidence type="ECO:0000313" key="20">
    <source>
        <dbReference type="Proteomes" id="UP000192917"/>
    </source>
</evidence>
<dbReference type="PROSITE" id="PS50137">
    <property type="entry name" value="DS_RBD"/>
    <property type="match status" value="1"/>
</dbReference>
<feature type="domain" description="DRBM" evidence="17">
    <location>
        <begin position="164"/>
        <end position="233"/>
    </location>
</feature>
<dbReference type="Gene3D" id="3.30.160.20">
    <property type="match status" value="1"/>
</dbReference>
<dbReference type="GO" id="GO:0006397">
    <property type="term" value="P:mRNA processing"/>
    <property type="evidence" value="ECO:0007669"/>
    <property type="project" value="UniProtKB-UniRule"/>
</dbReference>
<dbReference type="PANTHER" id="PTHR11207">
    <property type="entry name" value="RIBONUCLEASE III"/>
    <property type="match status" value="1"/>
</dbReference>
<evidence type="ECO:0000256" key="7">
    <source>
        <dbReference type="ARBA" id="ARBA00022664"/>
    </source>
</evidence>
<comment type="similarity">
    <text evidence="3">Belongs to the ribonuclease III family.</text>
</comment>
<sequence length="236" mass="24990">MGSDSIAQPRSLPPGLAALAERLGHAFAEPDLLIEALTHSSRGGRRSYERLEFLGDRVVGLVVAERLLVHFPDEPEGALAKRHAMLVRGETLASIAQALDLGPLIKVSPGEAESGGQKNPAILADVCEATVGALYLDGGLEPVRQVLLPLIDPLIEAATEPPQDNKTRLQEWAQGRGLPLPRYEGVGRSGPDHEPRFLVSVEVEGLPPARGEGRSKRAAEQEAAGALLARVAGAEP</sequence>
<dbReference type="SMART" id="SM00535">
    <property type="entry name" value="RIBOc"/>
    <property type="match status" value="1"/>
</dbReference>
<evidence type="ECO:0000256" key="1">
    <source>
        <dbReference type="ARBA" id="ARBA00000109"/>
    </source>
</evidence>
<accession>A0A1Y6BPE1</accession>
<dbReference type="GO" id="GO:0046872">
    <property type="term" value="F:metal ion binding"/>
    <property type="evidence" value="ECO:0007669"/>
    <property type="project" value="UniProtKB-KW"/>
</dbReference>
<dbReference type="InterPro" id="IPR000999">
    <property type="entry name" value="RNase_III_dom"/>
</dbReference>
<comment type="subunit">
    <text evidence="4 15">Homodimer.</text>
</comment>
<evidence type="ECO:0000313" key="19">
    <source>
        <dbReference type="EMBL" id="SMF18214.1"/>
    </source>
</evidence>
<dbReference type="GO" id="GO:0005737">
    <property type="term" value="C:cytoplasm"/>
    <property type="evidence" value="ECO:0007669"/>
    <property type="project" value="UniProtKB-SubCell"/>
</dbReference>
<dbReference type="STRING" id="560819.SAMN05428998_106151"/>
<dbReference type="GO" id="GO:0004525">
    <property type="term" value="F:ribonuclease III activity"/>
    <property type="evidence" value="ECO:0007669"/>
    <property type="project" value="UniProtKB-UniRule"/>
</dbReference>
<dbReference type="Pfam" id="PF00035">
    <property type="entry name" value="dsrm"/>
    <property type="match status" value="1"/>
</dbReference>
<comment type="subcellular location">
    <subcellularLocation>
        <location evidence="2 15">Cytoplasm</location>
    </subcellularLocation>
</comment>
<evidence type="ECO:0000256" key="12">
    <source>
        <dbReference type="ARBA" id="ARBA00022801"/>
    </source>
</evidence>
<evidence type="ECO:0000256" key="4">
    <source>
        <dbReference type="ARBA" id="ARBA00011738"/>
    </source>
</evidence>
<evidence type="ECO:0000256" key="15">
    <source>
        <dbReference type="HAMAP-Rule" id="MF_00104"/>
    </source>
</evidence>
<dbReference type="PROSITE" id="PS00517">
    <property type="entry name" value="RNASE_3_1"/>
    <property type="match status" value="1"/>
</dbReference>
<feature type="region of interest" description="Disordered" evidence="16">
    <location>
        <begin position="207"/>
        <end position="236"/>
    </location>
</feature>
<evidence type="ECO:0000256" key="6">
    <source>
        <dbReference type="ARBA" id="ARBA00022552"/>
    </source>
</evidence>
<dbReference type="SUPFAM" id="SSF69065">
    <property type="entry name" value="RNase III domain-like"/>
    <property type="match status" value="1"/>
</dbReference>
<dbReference type="GO" id="GO:0010468">
    <property type="term" value="P:regulation of gene expression"/>
    <property type="evidence" value="ECO:0007669"/>
    <property type="project" value="TreeGrafter"/>
</dbReference>
<dbReference type="CDD" id="cd00593">
    <property type="entry name" value="RIBOc"/>
    <property type="match status" value="1"/>
</dbReference>
<keyword evidence="14 15" id="KW-0694">RNA-binding</keyword>
<dbReference type="Proteomes" id="UP000192917">
    <property type="component" value="Unassembled WGS sequence"/>
</dbReference>
<dbReference type="GO" id="GO:0008033">
    <property type="term" value="P:tRNA processing"/>
    <property type="evidence" value="ECO:0007669"/>
    <property type="project" value="UniProtKB-KW"/>
</dbReference>
<keyword evidence="11 15" id="KW-0255">Endonuclease</keyword>
<feature type="binding site" evidence="15">
    <location>
        <position position="52"/>
    </location>
    <ligand>
        <name>Mg(2+)</name>
        <dbReference type="ChEBI" id="CHEBI:18420"/>
    </ligand>
</feature>
<feature type="compositionally biased region" description="Low complexity" evidence="16">
    <location>
        <begin position="221"/>
        <end position="236"/>
    </location>
</feature>
<dbReference type="HAMAP" id="MF_00104">
    <property type="entry name" value="RNase_III"/>
    <property type="match status" value="1"/>
</dbReference>
<feature type="compositionally biased region" description="Basic and acidic residues" evidence="16">
    <location>
        <begin position="211"/>
        <end position="220"/>
    </location>
</feature>
<evidence type="ECO:0000256" key="9">
    <source>
        <dbReference type="ARBA" id="ARBA00022722"/>
    </source>
</evidence>
<feature type="active site" evidence="15">
    <location>
        <position position="56"/>
    </location>
</feature>
<dbReference type="Gene3D" id="1.10.1520.10">
    <property type="entry name" value="Ribonuclease III domain"/>
    <property type="match status" value="1"/>
</dbReference>
<evidence type="ECO:0000256" key="10">
    <source>
        <dbReference type="ARBA" id="ARBA00022723"/>
    </source>
</evidence>
<dbReference type="SUPFAM" id="SSF54768">
    <property type="entry name" value="dsRNA-binding domain-like"/>
    <property type="match status" value="1"/>
</dbReference>
<feature type="binding site" evidence="15">
    <location>
        <position position="125"/>
    </location>
    <ligand>
        <name>Mg(2+)</name>
        <dbReference type="ChEBI" id="CHEBI:18420"/>
    </ligand>
</feature>
<dbReference type="GO" id="GO:0019843">
    <property type="term" value="F:rRNA binding"/>
    <property type="evidence" value="ECO:0007669"/>
    <property type="project" value="UniProtKB-KW"/>
</dbReference>
<organism evidence="19 20">
    <name type="scientific">Tistlia consotensis USBA 355</name>
    <dbReference type="NCBI Taxonomy" id="560819"/>
    <lineage>
        <taxon>Bacteria</taxon>
        <taxon>Pseudomonadati</taxon>
        <taxon>Pseudomonadota</taxon>
        <taxon>Alphaproteobacteria</taxon>
        <taxon>Rhodospirillales</taxon>
        <taxon>Rhodovibrionaceae</taxon>
        <taxon>Tistlia</taxon>
    </lineage>
</organism>
<evidence type="ECO:0000256" key="13">
    <source>
        <dbReference type="ARBA" id="ARBA00022842"/>
    </source>
</evidence>
<evidence type="ECO:0000256" key="8">
    <source>
        <dbReference type="ARBA" id="ARBA00022694"/>
    </source>
</evidence>
<dbReference type="FunFam" id="3.30.160.20:FF:000003">
    <property type="entry name" value="Ribonuclease 3"/>
    <property type="match status" value="1"/>
</dbReference>
<dbReference type="PANTHER" id="PTHR11207:SF0">
    <property type="entry name" value="RIBONUCLEASE 3"/>
    <property type="match status" value="1"/>
</dbReference>
<dbReference type="InterPro" id="IPR036389">
    <property type="entry name" value="RNase_III_sf"/>
</dbReference>
<dbReference type="GO" id="GO:0006364">
    <property type="term" value="P:rRNA processing"/>
    <property type="evidence" value="ECO:0007669"/>
    <property type="project" value="UniProtKB-UniRule"/>
</dbReference>
<keyword evidence="6 15" id="KW-0698">rRNA processing</keyword>
<dbReference type="GO" id="GO:0003725">
    <property type="term" value="F:double-stranded RNA binding"/>
    <property type="evidence" value="ECO:0007669"/>
    <property type="project" value="TreeGrafter"/>
</dbReference>